<name>A0AAW0BRB8_9AGAR</name>
<feature type="compositionally biased region" description="Polar residues" evidence="1">
    <location>
        <begin position="33"/>
        <end position="50"/>
    </location>
</feature>
<accession>A0AAW0BRB8</accession>
<gene>
    <name evidence="2" type="ORF">R3P38DRAFT_2524753</name>
</gene>
<feature type="region of interest" description="Disordered" evidence="1">
    <location>
        <begin position="29"/>
        <end position="50"/>
    </location>
</feature>
<dbReference type="AlphaFoldDB" id="A0AAW0BRB8"/>
<comment type="caution">
    <text evidence="2">The sequence shown here is derived from an EMBL/GenBank/DDBJ whole genome shotgun (WGS) entry which is preliminary data.</text>
</comment>
<evidence type="ECO:0000256" key="1">
    <source>
        <dbReference type="SAM" id="MobiDB-lite"/>
    </source>
</evidence>
<proteinExistence type="predicted"/>
<sequence>MTTSRAAKTVCVPKHTLLFCLSRSSILDHSSSGVSSDTPHASTASTSHLPMNNIPVHPSEIIHDIFLGHHSTRARTSVFHADLTVIQHSLTLHGIPHQDMTLIQCRRALIHHIITGTC</sequence>
<protein>
    <submittedName>
        <fullName evidence="2">Uncharacterized protein</fullName>
    </submittedName>
</protein>
<keyword evidence="3" id="KW-1185">Reference proteome</keyword>
<evidence type="ECO:0000313" key="3">
    <source>
        <dbReference type="Proteomes" id="UP001362999"/>
    </source>
</evidence>
<reference evidence="2 3" key="1">
    <citation type="journal article" date="2024" name="J Genomics">
        <title>Draft genome sequencing and assembly of Favolaschia claudopus CIRM-BRFM 2984 isolated from oak limbs.</title>
        <authorList>
            <person name="Navarro D."/>
            <person name="Drula E."/>
            <person name="Chaduli D."/>
            <person name="Cazenave R."/>
            <person name="Ahrendt S."/>
            <person name="Wang J."/>
            <person name="Lipzen A."/>
            <person name="Daum C."/>
            <person name="Barry K."/>
            <person name="Grigoriev I.V."/>
            <person name="Favel A."/>
            <person name="Rosso M.N."/>
            <person name="Martin F."/>
        </authorList>
    </citation>
    <scope>NUCLEOTIDE SEQUENCE [LARGE SCALE GENOMIC DNA]</scope>
    <source>
        <strain evidence="2 3">CIRM-BRFM 2984</strain>
    </source>
</reference>
<dbReference type="Proteomes" id="UP001362999">
    <property type="component" value="Unassembled WGS sequence"/>
</dbReference>
<dbReference type="EMBL" id="JAWWNJ010000027">
    <property type="protein sequence ID" value="KAK7029247.1"/>
    <property type="molecule type" value="Genomic_DNA"/>
</dbReference>
<evidence type="ECO:0000313" key="2">
    <source>
        <dbReference type="EMBL" id="KAK7029247.1"/>
    </source>
</evidence>
<feature type="non-terminal residue" evidence="2">
    <location>
        <position position="118"/>
    </location>
</feature>
<organism evidence="2 3">
    <name type="scientific">Favolaschia claudopus</name>
    <dbReference type="NCBI Taxonomy" id="2862362"/>
    <lineage>
        <taxon>Eukaryota</taxon>
        <taxon>Fungi</taxon>
        <taxon>Dikarya</taxon>
        <taxon>Basidiomycota</taxon>
        <taxon>Agaricomycotina</taxon>
        <taxon>Agaricomycetes</taxon>
        <taxon>Agaricomycetidae</taxon>
        <taxon>Agaricales</taxon>
        <taxon>Marasmiineae</taxon>
        <taxon>Mycenaceae</taxon>
        <taxon>Favolaschia</taxon>
    </lineage>
</organism>